<reference evidence="6 7" key="1">
    <citation type="submission" date="2019-06" db="EMBL/GenBank/DDBJ databases">
        <title>Sequencing the genomes of 1000 actinobacteria strains.</title>
        <authorList>
            <person name="Klenk H.-P."/>
        </authorList>
    </citation>
    <scope>NUCLEOTIDE SEQUENCE [LARGE SCALE GENOMIC DNA]</scope>
    <source>
        <strain evidence="6 7">DSM 44826</strain>
    </source>
</reference>
<dbReference type="InterPro" id="IPR036271">
    <property type="entry name" value="Tet_transcr_reg_TetR-rel_C_sf"/>
</dbReference>
<dbReference type="GO" id="GO:0003677">
    <property type="term" value="F:DNA binding"/>
    <property type="evidence" value="ECO:0007669"/>
    <property type="project" value="UniProtKB-UniRule"/>
</dbReference>
<evidence type="ECO:0000259" key="5">
    <source>
        <dbReference type="PROSITE" id="PS50977"/>
    </source>
</evidence>
<name>A0A561UPU8_9ACTN</name>
<evidence type="ECO:0000256" key="3">
    <source>
        <dbReference type="ARBA" id="ARBA00023163"/>
    </source>
</evidence>
<protein>
    <submittedName>
        <fullName evidence="6">TetR family transcriptional regulator</fullName>
    </submittedName>
</protein>
<dbReference type="Proteomes" id="UP000317940">
    <property type="component" value="Unassembled WGS sequence"/>
</dbReference>
<evidence type="ECO:0000313" key="6">
    <source>
        <dbReference type="EMBL" id="TWG01398.1"/>
    </source>
</evidence>
<feature type="DNA-binding region" description="H-T-H motif" evidence="4">
    <location>
        <begin position="41"/>
        <end position="60"/>
    </location>
</feature>
<dbReference type="PANTHER" id="PTHR47506:SF3">
    <property type="entry name" value="HTH-TYPE TRANSCRIPTIONAL REGULATOR LMRA"/>
    <property type="match status" value="1"/>
</dbReference>
<dbReference type="EMBL" id="VIWT01000001">
    <property type="protein sequence ID" value="TWG01398.1"/>
    <property type="molecule type" value="Genomic_DNA"/>
</dbReference>
<dbReference type="SUPFAM" id="SSF46689">
    <property type="entry name" value="Homeodomain-like"/>
    <property type="match status" value="1"/>
</dbReference>
<organism evidence="6 7">
    <name type="scientific">Kitasatospora viridis</name>
    <dbReference type="NCBI Taxonomy" id="281105"/>
    <lineage>
        <taxon>Bacteria</taxon>
        <taxon>Bacillati</taxon>
        <taxon>Actinomycetota</taxon>
        <taxon>Actinomycetes</taxon>
        <taxon>Kitasatosporales</taxon>
        <taxon>Streptomycetaceae</taxon>
        <taxon>Kitasatospora</taxon>
    </lineage>
</organism>
<evidence type="ECO:0000256" key="2">
    <source>
        <dbReference type="ARBA" id="ARBA00023125"/>
    </source>
</evidence>
<evidence type="ECO:0000313" key="7">
    <source>
        <dbReference type="Proteomes" id="UP000317940"/>
    </source>
</evidence>
<dbReference type="OrthoDB" id="4567939at2"/>
<keyword evidence="3" id="KW-0804">Transcription</keyword>
<keyword evidence="7" id="KW-1185">Reference proteome</keyword>
<evidence type="ECO:0000256" key="1">
    <source>
        <dbReference type="ARBA" id="ARBA00023015"/>
    </source>
</evidence>
<dbReference type="InterPro" id="IPR009057">
    <property type="entry name" value="Homeodomain-like_sf"/>
</dbReference>
<gene>
    <name evidence="6" type="ORF">FHX73_115291</name>
</gene>
<dbReference type="Pfam" id="PF00440">
    <property type="entry name" value="TetR_N"/>
    <property type="match status" value="1"/>
</dbReference>
<dbReference type="InterPro" id="IPR054156">
    <property type="entry name" value="YxaF_TetR_C"/>
</dbReference>
<dbReference type="AlphaFoldDB" id="A0A561UPU8"/>
<dbReference type="PROSITE" id="PS50977">
    <property type="entry name" value="HTH_TETR_2"/>
    <property type="match status" value="1"/>
</dbReference>
<keyword evidence="1" id="KW-0805">Transcription regulation</keyword>
<dbReference type="Pfam" id="PF21993">
    <property type="entry name" value="TetR_C_13_2"/>
    <property type="match status" value="1"/>
</dbReference>
<dbReference type="PANTHER" id="PTHR47506">
    <property type="entry name" value="TRANSCRIPTIONAL REGULATORY PROTEIN"/>
    <property type="match status" value="1"/>
</dbReference>
<dbReference type="Gene3D" id="1.10.357.10">
    <property type="entry name" value="Tetracycline Repressor, domain 2"/>
    <property type="match status" value="1"/>
</dbReference>
<accession>A0A561UPU8</accession>
<proteinExistence type="predicted"/>
<keyword evidence="2 4" id="KW-0238">DNA-binding</keyword>
<dbReference type="SUPFAM" id="SSF48498">
    <property type="entry name" value="Tetracyclin repressor-like, C-terminal domain"/>
    <property type="match status" value="1"/>
</dbReference>
<sequence>MAVLVKWAHTLPEATVARDTRERMIEATVNALRHRGVAGMSFTDVLRESGAARGAIYHHFPGGKAELVAEAAECNGRAVRERLAALPADSPTGVLDAFVELVRPVVAESAHGSGCAVAAVTVGTGTDGDDARLRRIAAGAFEAWTDQLAERFTATGLAAADAADLAGTLITLLQGAHVLCRAAGELEPFEQAARTARALVAHRYPG</sequence>
<evidence type="ECO:0000256" key="4">
    <source>
        <dbReference type="PROSITE-ProRule" id="PRU00335"/>
    </source>
</evidence>
<feature type="domain" description="HTH tetR-type" evidence="5">
    <location>
        <begin position="18"/>
        <end position="78"/>
    </location>
</feature>
<comment type="caution">
    <text evidence="6">The sequence shown here is derived from an EMBL/GenBank/DDBJ whole genome shotgun (WGS) entry which is preliminary data.</text>
</comment>
<dbReference type="InterPro" id="IPR001647">
    <property type="entry name" value="HTH_TetR"/>
</dbReference>